<dbReference type="AlphaFoldDB" id="A0A2P2N848"/>
<organism evidence="1">
    <name type="scientific">Rhizophora mucronata</name>
    <name type="common">Asiatic mangrove</name>
    <dbReference type="NCBI Taxonomy" id="61149"/>
    <lineage>
        <taxon>Eukaryota</taxon>
        <taxon>Viridiplantae</taxon>
        <taxon>Streptophyta</taxon>
        <taxon>Embryophyta</taxon>
        <taxon>Tracheophyta</taxon>
        <taxon>Spermatophyta</taxon>
        <taxon>Magnoliopsida</taxon>
        <taxon>eudicotyledons</taxon>
        <taxon>Gunneridae</taxon>
        <taxon>Pentapetalae</taxon>
        <taxon>rosids</taxon>
        <taxon>fabids</taxon>
        <taxon>Malpighiales</taxon>
        <taxon>Rhizophoraceae</taxon>
        <taxon>Rhizophora</taxon>
    </lineage>
</organism>
<reference evidence="1" key="1">
    <citation type="submission" date="2018-02" db="EMBL/GenBank/DDBJ databases">
        <title>Rhizophora mucronata_Transcriptome.</title>
        <authorList>
            <person name="Meera S.P."/>
            <person name="Sreeshan A."/>
            <person name="Augustine A."/>
        </authorList>
    </citation>
    <scope>NUCLEOTIDE SEQUENCE</scope>
    <source>
        <tissue evidence="1">Leaf</tissue>
    </source>
</reference>
<dbReference type="EMBL" id="GGEC01058146">
    <property type="protein sequence ID" value="MBX38630.1"/>
    <property type="molecule type" value="Transcribed_RNA"/>
</dbReference>
<sequence length="17" mass="2227">MFGNSLYRFERNERFLF</sequence>
<proteinExistence type="predicted"/>
<name>A0A2P2N848_RHIMU</name>
<evidence type="ECO:0000313" key="1">
    <source>
        <dbReference type="EMBL" id="MBX38630.1"/>
    </source>
</evidence>
<protein>
    <submittedName>
        <fullName evidence="1">Uncharacterized protein</fullName>
    </submittedName>
</protein>
<accession>A0A2P2N848</accession>